<dbReference type="Proteomes" id="UP000248688">
    <property type="component" value="Chromosome"/>
</dbReference>
<evidence type="ECO:0008006" key="3">
    <source>
        <dbReference type="Google" id="ProtNLM"/>
    </source>
</evidence>
<reference evidence="1 2" key="1">
    <citation type="submission" date="2018-06" db="EMBL/GenBank/DDBJ databases">
        <title>Echinicola strongylocentroti sp. nov., isolated from a sea urchin Strongylocentrotus intermedius.</title>
        <authorList>
            <person name="Bae S.S."/>
        </authorList>
    </citation>
    <scope>NUCLEOTIDE SEQUENCE [LARGE SCALE GENOMIC DNA]</scope>
    <source>
        <strain evidence="1 2">MEBiC08714</strain>
    </source>
</reference>
<evidence type="ECO:0000313" key="1">
    <source>
        <dbReference type="EMBL" id="AWW28895.1"/>
    </source>
</evidence>
<organism evidence="1 2">
    <name type="scientific">Echinicola strongylocentroti</name>
    <dbReference type="NCBI Taxonomy" id="1795355"/>
    <lineage>
        <taxon>Bacteria</taxon>
        <taxon>Pseudomonadati</taxon>
        <taxon>Bacteroidota</taxon>
        <taxon>Cytophagia</taxon>
        <taxon>Cytophagales</taxon>
        <taxon>Cyclobacteriaceae</taxon>
        <taxon>Echinicola</taxon>
    </lineage>
</organism>
<dbReference type="EMBL" id="CP030041">
    <property type="protein sequence ID" value="AWW28895.1"/>
    <property type="molecule type" value="Genomic_DNA"/>
</dbReference>
<dbReference type="AlphaFoldDB" id="A0A2Z4IDN2"/>
<gene>
    <name evidence="1" type="ORF">DN752_01415</name>
</gene>
<accession>A0A2Z4IDN2</accession>
<dbReference type="KEGG" id="est:DN752_01415"/>
<protein>
    <recommendedName>
        <fullName evidence="3">Lipocalin-like domain-containing protein</fullName>
    </recommendedName>
</protein>
<keyword evidence="2" id="KW-1185">Reference proteome</keyword>
<dbReference type="RefSeq" id="WP_112782316.1">
    <property type="nucleotide sequence ID" value="NZ_CP030041.1"/>
</dbReference>
<proteinExistence type="predicted"/>
<sequence length="126" mass="14730">MAQNTYLRGKWILDTEVLESEMLDKEQKTLDMLPPEKKEEIIKDMGSKVFRFFNNGSFNAYFSFRGKQEEVNGSWTLDEDGTLWIITDSDRKAYVIELLKDERLILVPEEKSGLMAKLIFNKSEKP</sequence>
<name>A0A2Z4IDN2_9BACT</name>
<evidence type="ECO:0000313" key="2">
    <source>
        <dbReference type="Proteomes" id="UP000248688"/>
    </source>
</evidence>